<dbReference type="PROSITE" id="PS51257">
    <property type="entry name" value="PROKAR_LIPOPROTEIN"/>
    <property type="match status" value="1"/>
</dbReference>
<accession>A0A1M7RY29</accession>
<dbReference type="RefSeq" id="WP_072770914.1">
    <property type="nucleotide sequence ID" value="NZ_FRDN01000003.1"/>
</dbReference>
<dbReference type="EMBL" id="FRDN01000003">
    <property type="protein sequence ID" value="SHN51217.1"/>
    <property type="molecule type" value="Genomic_DNA"/>
</dbReference>
<keyword evidence="7" id="KW-1185">Reference proteome</keyword>
<evidence type="ECO:0000256" key="2">
    <source>
        <dbReference type="ARBA" id="ARBA00010742"/>
    </source>
</evidence>
<protein>
    <submittedName>
        <fullName evidence="6">ABC-type nitrate/sulfonate/bicarbonate transport system, substrate-binding protein</fullName>
    </submittedName>
</protein>
<organism evidence="6 7">
    <name type="scientific">Desulfitobacterium chlororespirans DSM 11544</name>
    <dbReference type="NCBI Taxonomy" id="1121395"/>
    <lineage>
        <taxon>Bacteria</taxon>
        <taxon>Bacillati</taxon>
        <taxon>Bacillota</taxon>
        <taxon>Clostridia</taxon>
        <taxon>Eubacteriales</taxon>
        <taxon>Desulfitobacteriaceae</taxon>
        <taxon>Desulfitobacterium</taxon>
    </lineage>
</organism>
<comment type="similarity">
    <text evidence="2">Belongs to the bacterial solute-binding protein SsuA/TauA family.</text>
</comment>
<dbReference type="GO" id="GO:0042597">
    <property type="term" value="C:periplasmic space"/>
    <property type="evidence" value="ECO:0007669"/>
    <property type="project" value="UniProtKB-SubCell"/>
</dbReference>
<keyword evidence="3 4" id="KW-0732">Signal</keyword>
<dbReference type="PANTHER" id="PTHR30024:SF47">
    <property type="entry name" value="TAURINE-BINDING PERIPLASMIC PROTEIN"/>
    <property type="match status" value="1"/>
</dbReference>
<sequence length="345" mass="37487">MKKNLRKTIRIISSLLTAALLISLTACGSSASSSEVPTVEGAKYVFKLAGIGTSATQIDPVAVGIEKGFFAEEGIEVKDVGEVDVLQFVALLESGSVDAGLTMESDIVAAIDVGADIVEVAVGPAVTREKPHMAYVVLENSPIKSGADIKAAKIGLTGLNGCNVGFLYEYAALNGIKDPARELDVTSSSAPALLEALRAGQLDLTALHGTTNEEVIKRIYPDLRVLFTDYDFAEDRAGDIGWCLRRSWAEEDPDRARAFVAAIAKSNNFVNNNPEEALEIYRKVAKTELNEKIFQTPYYAKDGLIQESHVQYWIDTLSKPNSFQPLQNKDIKFEDVATNKYNPHK</sequence>
<feature type="domain" description="SsuA/THI5-like" evidence="5">
    <location>
        <begin position="56"/>
        <end position="277"/>
    </location>
</feature>
<dbReference type="AlphaFoldDB" id="A0A1M7RY29"/>
<gene>
    <name evidence="6" type="ORF">SAMN02745215_00267</name>
</gene>
<dbReference type="Pfam" id="PF09084">
    <property type="entry name" value="NMT1"/>
    <property type="match status" value="1"/>
</dbReference>
<dbReference type="STRING" id="1121395.SAMN02745215_00267"/>
<dbReference type="InterPro" id="IPR015168">
    <property type="entry name" value="SsuA/THI5"/>
</dbReference>
<evidence type="ECO:0000256" key="3">
    <source>
        <dbReference type="ARBA" id="ARBA00022729"/>
    </source>
</evidence>
<evidence type="ECO:0000256" key="1">
    <source>
        <dbReference type="ARBA" id="ARBA00004418"/>
    </source>
</evidence>
<evidence type="ECO:0000256" key="4">
    <source>
        <dbReference type="SAM" id="SignalP"/>
    </source>
</evidence>
<feature type="chain" id="PRO_5038399132" evidence="4">
    <location>
        <begin position="29"/>
        <end position="345"/>
    </location>
</feature>
<dbReference type="SUPFAM" id="SSF53850">
    <property type="entry name" value="Periplasmic binding protein-like II"/>
    <property type="match status" value="1"/>
</dbReference>
<evidence type="ECO:0000313" key="7">
    <source>
        <dbReference type="Proteomes" id="UP000184010"/>
    </source>
</evidence>
<proteinExistence type="inferred from homology"/>
<comment type="subcellular location">
    <subcellularLocation>
        <location evidence="1">Periplasm</location>
    </subcellularLocation>
</comment>
<reference evidence="7" key="1">
    <citation type="submission" date="2016-12" db="EMBL/GenBank/DDBJ databases">
        <authorList>
            <person name="Varghese N."/>
            <person name="Submissions S."/>
        </authorList>
    </citation>
    <scope>NUCLEOTIDE SEQUENCE [LARGE SCALE GENOMIC DNA]</scope>
    <source>
        <strain evidence="7">DSM 11544</strain>
    </source>
</reference>
<dbReference type="Proteomes" id="UP000184010">
    <property type="component" value="Unassembled WGS sequence"/>
</dbReference>
<evidence type="ECO:0000259" key="5">
    <source>
        <dbReference type="Pfam" id="PF09084"/>
    </source>
</evidence>
<evidence type="ECO:0000313" key="6">
    <source>
        <dbReference type="EMBL" id="SHN51217.1"/>
    </source>
</evidence>
<name>A0A1M7RY29_9FIRM</name>
<feature type="signal peptide" evidence="4">
    <location>
        <begin position="1"/>
        <end position="28"/>
    </location>
</feature>
<dbReference type="PANTHER" id="PTHR30024">
    <property type="entry name" value="ALIPHATIC SULFONATES-BINDING PROTEIN-RELATED"/>
    <property type="match status" value="1"/>
</dbReference>
<dbReference type="Gene3D" id="3.40.190.10">
    <property type="entry name" value="Periplasmic binding protein-like II"/>
    <property type="match status" value="2"/>
</dbReference>